<evidence type="ECO:0000256" key="4">
    <source>
        <dbReference type="ARBA" id="ARBA00012723"/>
    </source>
</evidence>
<dbReference type="FunFam" id="3.40.30.10:FF:000027">
    <property type="entry name" value="protein disulfide-isomerase A2"/>
    <property type="match status" value="1"/>
</dbReference>
<evidence type="ECO:0000313" key="13">
    <source>
        <dbReference type="EMBL" id="KAF9993089.1"/>
    </source>
</evidence>
<evidence type="ECO:0000256" key="8">
    <source>
        <dbReference type="ARBA" id="ARBA00023157"/>
    </source>
</evidence>
<evidence type="ECO:0000313" key="14">
    <source>
        <dbReference type="Proteomes" id="UP000749646"/>
    </source>
</evidence>
<dbReference type="InterPro" id="IPR017937">
    <property type="entry name" value="Thioredoxin_CS"/>
</dbReference>
<keyword evidence="7" id="KW-0256">Endoplasmic reticulum</keyword>
<evidence type="ECO:0000256" key="11">
    <source>
        <dbReference type="RuleBase" id="RU004208"/>
    </source>
</evidence>
<comment type="catalytic activity">
    <reaction evidence="1">
        <text>Catalyzes the rearrangement of -S-S- bonds in proteins.</text>
        <dbReference type="EC" id="5.3.4.1"/>
    </reaction>
</comment>
<dbReference type="Proteomes" id="UP000749646">
    <property type="component" value="Unassembled WGS sequence"/>
</dbReference>
<comment type="caution">
    <text evidence="13">The sequence shown here is derived from an EMBL/GenBank/DDBJ whole genome shotgun (WGS) entry which is preliminary data.</text>
</comment>
<comment type="subcellular location">
    <subcellularLocation>
        <location evidence="2">Endoplasmic reticulum lumen</location>
    </subcellularLocation>
</comment>
<evidence type="ECO:0000256" key="5">
    <source>
        <dbReference type="ARBA" id="ARBA00022729"/>
    </source>
</evidence>
<evidence type="ECO:0000256" key="6">
    <source>
        <dbReference type="ARBA" id="ARBA00022737"/>
    </source>
</evidence>
<dbReference type="PRINTS" id="PR00421">
    <property type="entry name" value="THIOREDOXIN"/>
</dbReference>
<dbReference type="InterPro" id="IPR013766">
    <property type="entry name" value="Thioredoxin_domain"/>
</dbReference>
<dbReference type="InterPro" id="IPR005788">
    <property type="entry name" value="PDI_thioredoxin-like_dom"/>
</dbReference>
<dbReference type="PROSITE" id="PS51352">
    <property type="entry name" value="THIOREDOXIN_2"/>
    <property type="match status" value="1"/>
</dbReference>
<protein>
    <recommendedName>
        <fullName evidence="4">protein disulfide-isomerase</fullName>
        <ecNumber evidence="4">5.3.4.1</ecNumber>
    </recommendedName>
</protein>
<keyword evidence="10" id="KW-0676">Redox-active center</keyword>
<organism evidence="13 14">
    <name type="scientific">Modicella reniformis</name>
    <dbReference type="NCBI Taxonomy" id="1440133"/>
    <lineage>
        <taxon>Eukaryota</taxon>
        <taxon>Fungi</taxon>
        <taxon>Fungi incertae sedis</taxon>
        <taxon>Mucoromycota</taxon>
        <taxon>Mortierellomycotina</taxon>
        <taxon>Mortierellomycetes</taxon>
        <taxon>Mortierellales</taxon>
        <taxon>Mortierellaceae</taxon>
        <taxon>Modicella</taxon>
    </lineage>
</organism>
<evidence type="ECO:0000256" key="7">
    <source>
        <dbReference type="ARBA" id="ARBA00022824"/>
    </source>
</evidence>
<dbReference type="Gene3D" id="3.40.30.10">
    <property type="entry name" value="Glutaredoxin"/>
    <property type="match status" value="1"/>
</dbReference>
<dbReference type="GO" id="GO:0005788">
    <property type="term" value="C:endoplasmic reticulum lumen"/>
    <property type="evidence" value="ECO:0007669"/>
    <property type="project" value="UniProtKB-SubCell"/>
</dbReference>
<evidence type="ECO:0000256" key="10">
    <source>
        <dbReference type="ARBA" id="ARBA00023284"/>
    </source>
</evidence>
<dbReference type="AlphaFoldDB" id="A0A9P6SRF5"/>
<dbReference type="GO" id="GO:0003756">
    <property type="term" value="F:protein disulfide isomerase activity"/>
    <property type="evidence" value="ECO:0007669"/>
    <property type="project" value="UniProtKB-EC"/>
</dbReference>
<keyword evidence="9" id="KW-0413">Isomerase</keyword>
<keyword evidence="5" id="KW-0732">Signal</keyword>
<evidence type="ECO:0000256" key="3">
    <source>
        <dbReference type="ARBA" id="ARBA00006347"/>
    </source>
</evidence>
<evidence type="ECO:0000256" key="2">
    <source>
        <dbReference type="ARBA" id="ARBA00004319"/>
    </source>
</evidence>
<dbReference type="CDD" id="cd02995">
    <property type="entry name" value="PDI_a_PDI_a'_C"/>
    <property type="match status" value="1"/>
</dbReference>
<evidence type="ECO:0000259" key="12">
    <source>
        <dbReference type="PROSITE" id="PS51352"/>
    </source>
</evidence>
<keyword evidence="6" id="KW-0677">Repeat</keyword>
<name>A0A9P6SRF5_9FUNG</name>
<reference evidence="13" key="1">
    <citation type="journal article" date="2020" name="Fungal Divers.">
        <title>Resolving the Mortierellaceae phylogeny through synthesis of multi-gene phylogenetics and phylogenomics.</title>
        <authorList>
            <person name="Vandepol N."/>
            <person name="Liber J."/>
            <person name="Desiro A."/>
            <person name="Na H."/>
            <person name="Kennedy M."/>
            <person name="Barry K."/>
            <person name="Grigoriev I.V."/>
            <person name="Miller A.N."/>
            <person name="O'Donnell K."/>
            <person name="Stajich J.E."/>
            <person name="Bonito G."/>
        </authorList>
    </citation>
    <scope>NUCLEOTIDE SEQUENCE</scope>
    <source>
        <strain evidence="13">MES-2147</strain>
    </source>
</reference>
<dbReference type="GO" id="GO:0034976">
    <property type="term" value="P:response to endoplasmic reticulum stress"/>
    <property type="evidence" value="ECO:0007669"/>
    <property type="project" value="TreeGrafter"/>
</dbReference>
<evidence type="ECO:0000256" key="9">
    <source>
        <dbReference type="ARBA" id="ARBA00023235"/>
    </source>
</evidence>
<feature type="domain" description="Thioredoxin" evidence="12">
    <location>
        <begin position="13"/>
        <end position="142"/>
    </location>
</feature>
<dbReference type="SUPFAM" id="SSF52833">
    <property type="entry name" value="Thioredoxin-like"/>
    <property type="match status" value="1"/>
</dbReference>
<feature type="non-terminal residue" evidence="13">
    <location>
        <position position="1"/>
    </location>
</feature>
<dbReference type="PANTHER" id="PTHR18929:SF132">
    <property type="entry name" value="PROTEIN DISULFIDE-ISOMERASE A3"/>
    <property type="match status" value="1"/>
</dbReference>
<dbReference type="PANTHER" id="PTHR18929">
    <property type="entry name" value="PROTEIN DISULFIDE ISOMERASE"/>
    <property type="match status" value="1"/>
</dbReference>
<proteinExistence type="inferred from homology"/>
<evidence type="ECO:0000256" key="1">
    <source>
        <dbReference type="ARBA" id="ARBA00001182"/>
    </source>
</evidence>
<accession>A0A9P6SRF5</accession>
<gene>
    <name evidence="13" type="primary">PDI1_4</name>
    <name evidence="13" type="ORF">BGZ65_011439</name>
</gene>
<dbReference type="Pfam" id="PF00085">
    <property type="entry name" value="Thioredoxin"/>
    <property type="match status" value="1"/>
</dbReference>
<dbReference type="PROSITE" id="PS00194">
    <property type="entry name" value="THIOREDOXIN_1"/>
    <property type="match status" value="1"/>
</dbReference>
<sequence>LSFDKIKALTEGVLAGTMEPSIKSEAIPESNDGPVKVVVAHTYKEIVEDMDKDVLIEFYAPWCGHCKSLAPIYENLGDLYQGSKIVIAKMDATANDLPAGIPFQVQGFPTIKFRKAGTAEYLDFSGDRTLDTFVEFLTENAVNKFEVHVDKVEKKVEEKTVETDEIEHDEL</sequence>
<dbReference type="InterPro" id="IPR036249">
    <property type="entry name" value="Thioredoxin-like_sf"/>
</dbReference>
<dbReference type="EMBL" id="JAAAHW010001952">
    <property type="protein sequence ID" value="KAF9993089.1"/>
    <property type="molecule type" value="Genomic_DNA"/>
</dbReference>
<dbReference type="EC" id="5.3.4.1" evidence="4"/>
<dbReference type="OrthoDB" id="427280at2759"/>
<keyword evidence="8" id="KW-1015">Disulfide bond</keyword>
<keyword evidence="14" id="KW-1185">Reference proteome</keyword>
<comment type="similarity">
    <text evidence="3 11">Belongs to the protein disulfide isomerase family.</text>
</comment>
<dbReference type="NCBIfam" id="TIGR01126">
    <property type="entry name" value="pdi_dom"/>
    <property type="match status" value="1"/>
</dbReference>
<dbReference type="GO" id="GO:0006457">
    <property type="term" value="P:protein folding"/>
    <property type="evidence" value="ECO:0007669"/>
    <property type="project" value="TreeGrafter"/>
</dbReference>